<protein>
    <recommendedName>
        <fullName evidence="3">MmcQ/YjbR family DNA-binding protein</fullName>
    </recommendedName>
</protein>
<sequence>MPSTVRNSLLWIFDAFERDSTYIRKRMFGCDAAYVDGLLCLVVADGDEPWNGLLVCTSKEHHAALIDDMPALRPHSVLGKWLYVPQADPAFETTAEKMTALVLARDSRVGVEPKPRKRSRKTVLPKP</sequence>
<accession>A0A4U1HWE0</accession>
<dbReference type="EMBL" id="SWJE01000012">
    <property type="protein sequence ID" value="TKC85951.1"/>
    <property type="molecule type" value="Genomic_DNA"/>
</dbReference>
<evidence type="ECO:0000313" key="1">
    <source>
        <dbReference type="EMBL" id="TKC85951.1"/>
    </source>
</evidence>
<organism evidence="1 2">
    <name type="scientific">Trinickia terrae</name>
    <dbReference type="NCBI Taxonomy" id="2571161"/>
    <lineage>
        <taxon>Bacteria</taxon>
        <taxon>Pseudomonadati</taxon>
        <taxon>Pseudomonadota</taxon>
        <taxon>Betaproteobacteria</taxon>
        <taxon>Burkholderiales</taxon>
        <taxon>Burkholderiaceae</taxon>
        <taxon>Trinickia</taxon>
    </lineage>
</organism>
<dbReference type="AlphaFoldDB" id="A0A4U1HWE0"/>
<evidence type="ECO:0000313" key="2">
    <source>
        <dbReference type="Proteomes" id="UP000305539"/>
    </source>
</evidence>
<comment type="caution">
    <text evidence="1">The sequence shown here is derived from an EMBL/GenBank/DDBJ whole genome shotgun (WGS) entry which is preliminary data.</text>
</comment>
<name>A0A4U1HWE0_9BURK</name>
<keyword evidence="2" id="KW-1185">Reference proteome</keyword>
<proteinExistence type="predicted"/>
<dbReference type="OrthoDB" id="121807at2"/>
<reference evidence="1 2" key="1">
    <citation type="submission" date="2019-04" db="EMBL/GenBank/DDBJ databases">
        <title>Trinickia sp. 7GSK02, isolated from subtropical forest soil.</title>
        <authorList>
            <person name="Gao Z.-H."/>
            <person name="Qiu L.-H."/>
        </authorList>
    </citation>
    <scope>NUCLEOTIDE SEQUENCE [LARGE SCALE GENOMIC DNA]</scope>
    <source>
        <strain evidence="1 2">7GSK02</strain>
    </source>
</reference>
<gene>
    <name evidence="1" type="ORF">FAZ69_21785</name>
</gene>
<dbReference type="Proteomes" id="UP000305539">
    <property type="component" value="Unassembled WGS sequence"/>
</dbReference>
<dbReference type="RefSeq" id="WP_136897168.1">
    <property type="nucleotide sequence ID" value="NZ_SWJE01000012.1"/>
</dbReference>
<evidence type="ECO:0008006" key="3">
    <source>
        <dbReference type="Google" id="ProtNLM"/>
    </source>
</evidence>